<dbReference type="SUPFAM" id="SSF101353">
    <property type="entry name" value="Putative anticodon-binding domain of alanyl-tRNA synthetase (AlaRS)"/>
    <property type="match status" value="1"/>
</dbReference>
<keyword evidence="5" id="KW-0067">ATP-binding</keyword>
<evidence type="ECO:0000256" key="2">
    <source>
        <dbReference type="ARBA" id="ARBA00022555"/>
    </source>
</evidence>
<evidence type="ECO:0000313" key="10">
    <source>
        <dbReference type="EMBL" id="PIK53895.1"/>
    </source>
</evidence>
<dbReference type="InterPro" id="IPR050058">
    <property type="entry name" value="Ala-tRNA_ligase"/>
</dbReference>
<keyword evidence="7" id="KW-0648">Protein biosynthesis</keyword>
<dbReference type="PANTHER" id="PTHR11777:SF9">
    <property type="entry name" value="ALANINE--TRNA LIGASE, CYTOPLASMIC"/>
    <property type="match status" value="1"/>
</dbReference>
<dbReference type="GO" id="GO:0000049">
    <property type="term" value="F:tRNA binding"/>
    <property type="evidence" value="ECO:0007669"/>
    <property type="project" value="UniProtKB-KW"/>
</dbReference>
<dbReference type="OrthoDB" id="2423964at2759"/>
<dbReference type="GO" id="GO:0004813">
    <property type="term" value="F:alanine-tRNA ligase activity"/>
    <property type="evidence" value="ECO:0007669"/>
    <property type="project" value="InterPro"/>
</dbReference>
<dbReference type="GO" id="GO:0006419">
    <property type="term" value="P:alanyl-tRNA aminoacylation"/>
    <property type="evidence" value="ECO:0007669"/>
    <property type="project" value="InterPro"/>
</dbReference>
<evidence type="ECO:0000256" key="7">
    <source>
        <dbReference type="ARBA" id="ARBA00022917"/>
    </source>
</evidence>
<name>A0A2G8L113_STIJA</name>
<feature type="domain" description="Alanyl-transfer RNA synthetases family profile" evidence="9">
    <location>
        <begin position="1"/>
        <end position="158"/>
    </location>
</feature>
<gene>
    <name evidence="10" type="ORF">BSL78_09213</name>
</gene>
<evidence type="ECO:0000256" key="4">
    <source>
        <dbReference type="ARBA" id="ARBA00022741"/>
    </source>
</evidence>
<dbReference type="AlphaFoldDB" id="A0A2G8L113"/>
<dbReference type="GO" id="GO:0005739">
    <property type="term" value="C:mitochondrion"/>
    <property type="evidence" value="ECO:0007669"/>
    <property type="project" value="TreeGrafter"/>
</dbReference>
<dbReference type="InterPro" id="IPR018164">
    <property type="entry name" value="Ala-tRNA-synth_IIc_N"/>
</dbReference>
<evidence type="ECO:0000256" key="1">
    <source>
        <dbReference type="ARBA" id="ARBA00008226"/>
    </source>
</evidence>
<evidence type="ECO:0000256" key="5">
    <source>
        <dbReference type="ARBA" id="ARBA00022840"/>
    </source>
</evidence>
<reference evidence="10 11" key="1">
    <citation type="journal article" date="2017" name="PLoS Biol.">
        <title>The sea cucumber genome provides insights into morphological evolution and visceral regeneration.</title>
        <authorList>
            <person name="Zhang X."/>
            <person name="Sun L."/>
            <person name="Yuan J."/>
            <person name="Sun Y."/>
            <person name="Gao Y."/>
            <person name="Zhang L."/>
            <person name="Li S."/>
            <person name="Dai H."/>
            <person name="Hamel J.F."/>
            <person name="Liu C."/>
            <person name="Yu Y."/>
            <person name="Liu S."/>
            <person name="Lin W."/>
            <person name="Guo K."/>
            <person name="Jin S."/>
            <person name="Xu P."/>
            <person name="Storey K.B."/>
            <person name="Huan P."/>
            <person name="Zhang T."/>
            <person name="Zhou Y."/>
            <person name="Zhang J."/>
            <person name="Lin C."/>
            <person name="Li X."/>
            <person name="Xing L."/>
            <person name="Huo D."/>
            <person name="Sun M."/>
            <person name="Wang L."/>
            <person name="Mercier A."/>
            <person name="Li F."/>
            <person name="Yang H."/>
            <person name="Xiang J."/>
        </authorList>
    </citation>
    <scope>NUCLEOTIDE SEQUENCE [LARGE SCALE GENOMIC DNA]</scope>
    <source>
        <strain evidence="10">Shaxun</strain>
        <tissue evidence="10">Muscle</tissue>
    </source>
</reference>
<evidence type="ECO:0000259" key="9">
    <source>
        <dbReference type="PROSITE" id="PS50860"/>
    </source>
</evidence>
<dbReference type="EMBL" id="MRZV01000270">
    <property type="protein sequence ID" value="PIK53895.1"/>
    <property type="molecule type" value="Genomic_DNA"/>
</dbReference>
<keyword evidence="3 10" id="KW-0436">Ligase</keyword>
<organism evidence="10 11">
    <name type="scientific">Stichopus japonicus</name>
    <name type="common">Sea cucumber</name>
    <dbReference type="NCBI Taxonomy" id="307972"/>
    <lineage>
        <taxon>Eukaryota</taxon>
        <taxon>Metazoa</taxon>
        <taxon>Echinodermata</taxon>
        <taxon>Eleutherozoa</taxon>
        <taxon>Echinozoa</taxon>
        <taxon>Holothuroidea</taxon>
        <taxon>Aspidochirotacea</taxon>
        <taxon>Aspidochirotida</taxon>
        <taxon>Stichopodidae</taxon>
        <taxon>Apostichopus</taxon>
    </lineage>
</organism>
<dbReference type="GO" id="GO:0002161">
    <property type="term" value="F:aminoacyl-tRNA deacylase activity"/>
    <property type="evidence" value="ECO:0007669"/>
    <property type="project" value="TreeGrafter"/>
</dbReference>
<dbReference type="Pfam" id="PF01411">
    <property type="entry name" value="tRNA-synt_2c"/>
    <property type="match status" value="1"/>
</dbReference>
<dbReference type="PRINTS" id="PR00980">
    <property type="entry name" value="TRNASYNTHALA"/>
</dbReference>
<keyword evidence="8" id="KW-0030">Aminoacyl-tRNA synthetase</keyword>
<dbReference type="InterPro" id="IPR018162">
    <property type="entry name" value="Ala-tRNA-ligase_IIc_anticod-bd"/>
</dbReference>
<dbReference type="GO" id="GO:0005524">
    <property type="term" value="F:ATP binding"/>
    <property type="evidence" value="ECO:0007669"/>
    <property type="project" value="UniProtKB-KW"/>
</dbReference>
<evidence type="ECO:0000256" key="8">
    <source>
        <dbReference type="ARBA" id="ARBA00023146"/>
    </source>
</evidence>
<comment type="similarity">
    <text evidence="1">Belongs to the class-II aminoacyl-tRNA synthetase family.</text>
</comment>
<evidence type="ECO:0000313" key="11">
    <source>
        <dbReference type="Proteomes" id="UP000230750"/>
    </source>
</evidence>
<keyword evidence="11" id="KW-1185">Reference proteome</keyword>
<accession>A0A2G8L113</accession>
<proteinExistence type="inferred from homology"/>
<dbReference type="InterPro" id="IPR018165">
    <property type="entry name" value="Ala-tRNA-synth_IIc_core"/>
</dbReference>
<sequence length="173" mass="19529">MAYRVVADHIRTLTIALSDGGRPDNVGRGYVLRRILRRGIRYSTEKLNASPGFFGSLVTTVVEILGEAFPEITKDPQMVMDIINEEEEQFLKTLSRGHRVLERAITKLGAGNSTLPGKVAWLLYDTYGFPIDLTTLMVEEKGMSVDMQEYEAEKKKARFYLRAKDLVWTIPSG</sequence>
<evidence type="ECO:0000256" key="3">
    <source>
        <dbReference type="ARBA" id="ARBA00022598"/>
    </source>
</evidence>
<evidence type="ECO:0000256" key="6">
    <source>
        <dbReference type="ARBA" id="ARBA00022884"/>
    </source>
</evidence>
<keyword evidence="2" id="KW-0820">tRNA-binding</keyword>
<dbReference type="InterPro" id="IPR002318">
    <property type="entry name" value="Ala-tRNA-lgiase_IIc"/>
</dbReference>
<dbReference type="STRING" id="307972.A0A2G8L113"/>
<dbReference type="PANTHER" id="PTHR11777">
    <property type="entry name" value="ALANYL-TRNA SYNTHETASE"/>
    <property type="match status" value="1"/>
</dbReference>
<dbReference type="PROSITE" id="PS50860">
    <property type="entry name" value="AA_TRNA_LIGASE_II_ALA"/>
    <property type="match status" value="1"/>
</dbReference>
<keyword evidence="4" id="KW-0547">Nucleotide-binding</keyword>
<dbReference type="Proteomes" id="UP000230750">
    <property type="component" value="Unassembled WGS sequence"/>
</dbReference>
<keyword evidence="6" id="KW-0694">RNA-binding</keyword>
<comment type="caution">
    <text evidence="10">The sequence shown here is derived from an EMBL/GenBank/DDBJ whole genome shotgun (WGS) entry which is preliminary data.</text>
</comment>
<protein>
    <submittedName>
        <fullName evidence="10">Alanine--tRNA ligase, cytoplasmic</fullName>
    </submittedName>
</protein>